<dbReference type="PRINTS" id="PR01590">
    <property type="entry name" value="HTHFIS"/>
</dbReference>
<dbReference type="InterPro" id="IPR002197">
    <property type="entry name" value="HTH_Fis"/>
</dbReference>
<organism evidence="2">
    <name type="scientific">marine sediment metagenome</name>
    <dbReference type="NCBI Taxonomy" id="412755"/>
    <lineage>
        <taxon>unclassified sequences</taxon>
        <taxon>metagenomes</taxon>
        <taxon>ecological metagenomes</taxon>
    </lineage>
</organism>
<evidence type="ECO:0000313" key="2">
    <source>
        <dbReference type="EMBL" id="KKL70340.1"/>
    </source>
</evidence>
<protein>
    <recommendedName>
        <fullName evidence="1">DNA binding HTH domain-containing protein</fullName>
    </recommendedName>
</protein>
<reference evidence="2" key="1">
    <citation type="journal article" date="2015" name="Nature">
        <title>Complex archaea that bridge the gap between prokaryotes and eukaryotes.</title>
        <authorList>
            <person name="Spang A."/>
            <person name="Saw J.H."/>
            <person name="Jorgensen S.L."/>
            <person name="Zaremba-Niedzwiedzka K."/>
            <person name="Martijn J."/>
            <person name="Lind A.E."/>
            <person name="van Eijk R."/>
            <person name="Schleper C."/>
            <person name="Guy L."/>
            <person name="Ettema T.J."/>
        </authorList>
    </citation>
    <scope>NUCLEOTIDE SEQUENCE</scope>
</reference>
<dbReference type="GO" id="GO:0043565">
    <property type="term" value="F:sequence-specific DNA binding"/>
    <property type="evidence" value="ECO:0007669"/>
    <property type="project" value="InterPro"/>
</dbReference>
<dbReference type="AlphaFoldDB" id="A0A0F9GLR2"/>
<feature type="non-terminal residue" evidence="2">
    <location>
        <position position="83"/>
    </location>
</feature>
<dbReference type="SUPFAM" id="SSF46689">
    <property type="entry name" value="Homeodomain-like"/>
    <property type="match status" value="1"/>
</dbReference>
<dbReference type="InterPro" id="IPR009057">
    <property type="entry name" value="Homeodomain-like_sf"/>
</dbReference>
<dbReference type="Gene3D" id="1.10.10.60">
    <property type="entry name" value="Homeodomain-like"/>
    <property type="match status" value="1"/>
</dbReference>
<proteinExistence type="predicted"/>
<evidence type="ECO:0000259" key="1">
    <source>
        <dbReference type="Pfam" id="PF02954"/>
    </source>
</evidence>
<feature type="domain" description="DNA binding HTH" evidence="1">
    <location>
        <begin position="14"/>
        <end position="52"/>
    </location>
</feature>
<dbReference type="EMBL" id="LAZR01025927">
    <property type="protein sequence ID" value="KKL70340.1"/>
    <property type="molecule type" value="Genomic_DNA"/>
</dbReference>
<accession>A0A0F9GLR2</accession>
<gene>
    <name evidence="2" type="ORF">LCGC14_2105930</name>
</gene>
<sequence length="83" mass="9123">MTATPKQRAYYIAMRKIESDLLTWYIHEADGDMTRAAKLLGIEPRHLYRRLKHCGVDGDAICDAALQGLPADVPPAIIDAATG</sequence>
<comment type="caution">
    <text evidence="2">The sequence shown here is derived from an EMBL/GenBank/DDBJ whole genome shotgun (WGS) entry which is preliminary data.</text>
</comment>
<name>A0A0F9GLR2_9ZZZZ</name>
<dbReference type="Pfam" id="PF02954">
    <property type="entry name" value="HTH_8"/>
    <property type="match status" value="1"/>
</dbReference>